<dbReference type="GO" id="GO:0004806">
    <property type="term" value="F:triacylglycerol lipase activity"/>
    <property type="evidence" value="ECO:0007669"/>
    <property type="project" value="TreeGrafter"/>
</dbReference>
<dbReference type="Gene3D" id="3.40.50.1820">
    <property type="entry name" value="alpha/beta hydrolase"/>
    <property type="match status" value="1"/>
</dbReference>
<dbReference type="PANTHER" id="PTHR43433:SF5">
    <property type="entry name" value="AB HYDROLASE-1 DOMAIN-CONTAINING PROTEIN"/>
    <property type="match status" value="1"/>
</dbReference>
<feature type="domain" description="AB hydrolase-1" evidence="1">
    <location>
        <begin position="52"/>
        <end position="215"/>
    </location>
</feature>
<dbReference type="InterPro" id="IPR000073">
    <property type="entry name" value="AB_hydrolase_1"/>
</dbReference>
<dbReference type="InterPro" id="IPR050471">
    <property type="entry name" value="AB_hydrolase"/>
</dbReference>
<dbReference type="Proteomes" id="UP000601768">
    <property type="component" value="Unassembled WGS sequence"/>
</dbReference>
<dbReference type="SUPFAM" id="SSF53474">
    <property type="entry name" value="alpha/beta-Hydrolases"/>
    <property type="match status" value="1"/>
</dbReference>
<dbReference type="Pfam" id="PF00561">
    <property type="entry name" value="Abhydrolase_1"/>
    <property type="match status" value="1"/>
</dbReference>
<proteinExistence type="predicted"/>
<reference evidence="2" key="1">
    <citation type="journal article" date="2018" name="Int. J. Syst. Evol. Microbiol.">
        <title>Neptunicella marina gen. nov., sp. nov., isolated from surface seawater.</title>
        <authorList>
            <person name="Liu X."/>
            <person name="Lai Q."/>
            <person name="Du Y."/>
            <person name="Zhang X."/>
            <person name="Liu Z."/>
            <person name="Sun F."/>
            <person name="Shao Z."/>
        </authorList>
    </citation>
    <scope>NUCLEOTIDE SEQUENCE</scope>
    <source>
        <strain evidence="2">S27-2</strain>
    </source>
</reference>
<reference evidence="2" key="2">
    <citation type="submission" date="2020-08" db="EMBL/GenBank/DDBJ databases">
        <authorList>
            <person name="Lai Q."/>
        </authorList>
    </citation>
    <scope>NUCLEOTIDE SEQUENCE</scope>
    <source>
        <strain evidence="2">S27-2</strain>
    </source>
</reference>
<name>A0A8J6M2C0_9ALTE</name>
<dbReference type="GO" id="GO:0046503">
    <property type="term" value="P:glycerolipid catabolic process"/>
    <property type="evidence" value="ECO:0007669"/>
    <property type="project" value="TreeGrafter"/>
</dbReference>
<keyword evidence="2" id="KW-0378">Hydrolase</keyword>
<comment type="caution">
    <text evidence="2">The sequence shown here is derived from an EMBL/GenBank/DDBJ whole genome shotgun (WGS) entry which is preliminary data.</text>
</comment>
<dbReference type="RefSeq" id="WP_186506605.1">
    <property type="nucleotide sequence ID" value="NZ_JACNEP010000006.1"/>
</dbReference>
<gene>
    <name evidence="2" type="ORF">H8B19_09590</name>
</gene>
<dbReference type="AlphaFoldDB" id="A0A8J6M2C0"/>
<evidence type="ECO:0000259" key="1">
    <source>
        <dbReference type="Pfam" id="PF00561"/>
    </source>
</evidence>
<sequence length="231" mass="26233">MPPVVFFPGTLCDERLWMPVWRQMEIDDRRYVPLQWAETLEQMQGLTEHAIENQPCHLVGFSMGGYIAALHAITNPQHVASLTLISFSCFGLSDEELSKRQQIIKALEQGQFRPMNKQRLQQFVGSTSETSDFARQTVRDMEADLGGSVLKYHMIATSNRKDLIQPLRAANFPVNIIAAKHDLIAPYEQLYLAHQKLDGSRFFSIENSGHMSPLEQAAQLAEYLTQIICPK</sequence>
<keyword evidence="3" id="KW-1185">Reference proteome</keyword>
<evidence type="ECO:0000313" key="2">
    <source>
        <dbReference type="EMBL" id="MBC3766133.1"/>
    </source>
</evidence>
<dbReference type="EMBL" id="JACNEP010000006">
    <property type="protein sequence ID" value="MBC3766133.1"/>
    <property type="molecule type" value="Genomic_DNA"/>
</dbReference>
<evidence type="ECO:0000313" key="3">
    <source>
        <dbReference type="Proteomes" id="UP000601768"/>
    </source>
</evidence>
<protein>
    <submittedName>
        <fullName evidence="2">Alpha/beta hydrolase</fullName>
    </submittedName>
</protein>
<dbReference type="InterPro" id="IPR029058">
    <property type="entry name" value="AB_hydrolase_fold"/>
</dbReference>
<dbReference type="PANTHER" id="PTHR43433">
    <property type="entry name" value="HYDROLASE, ALPHA/BETA FOLD FAMILY PROTEIN"/>
    <property type="match status" value="1"/>
</dbReference>
<organism evidence="2 3">
    <name type="scientific">Neptunicella marina</name>
    <dbReference type="NCBI Taxonomy" id="2125989"/>
    <lineage>
        <taxon>Bacteria</taxon>
        <taxon>Pseudomonadati</taxon>
        <taxon>Pseudomonadota</taxon>
        <taxon>Gammaproteobacteria</taxon>
        <taxon>Alteromonadales</taxon>
        <taxon>Alteromonadaceae</taxon>
        <taxon>Neptunicella</taxon>
    </lineage>
</organism>
<accession>A0A8J6M2C0</accession>